<dbReference type="Proteomes" id="UP001138540">
    <property type="component" value="Unassembled WGS sequence"/>
</dbReference>
<dbReference type="RefSeq" id="WP_184153605.1">
    <property type="nucleotide sequence ID" value="NZ_JACHKA010000001.1"/>
</dbReference>
<sequence>MSENIIGLINTSIRHIQRSNTAYDLGDFDESFRISSEVISLLCDDGKDYISLFSQINQKNQFPFISTSGIIHDVNIMTQHPQVYFSNSNTPSFKPFLNEISSEQVSPPMSFKKWWNERIFLGRHNEDGIRSQMKRGDFTRNYRNARGAHKSEKIRNKHLEEIIFDGIGLFRGDENYPILSIEKAIMRQIGFEVESSLLLPASLKYPFRKRATLSEEDLMLSERPFALPDMAFIQYNEMESCITFRIKNYGGASVENCQLYLSIGFSKENTSWIESNVVANIHINLSKLQEEFIKIDIMDPKRSIAKMNNKSREEIYFSFSLHYNNIVNHVESSVFTPTGKISSLGSSEIIVMKRLFFNPEVGNLPTK</sequence>
<gene>
    <name evidence="1" type="ORF">HNP60_002251</name>
</gene>
<evidence type="ECO:0000313" key="1">
    <source>
        <dbReference type="EMBL" id="MBB5986277.1"/>
    </source>
</evidence>
<reference evidence="1 2" key="1">
    <citation type="submission" date="2020-08" db="EMBL/GenBank/DDBJ databases">
        <title>Exploring microbial biodiversity for novel pathways involved in the catabolism of aromatic compounds derived from lignin.</title>
        <authorList>
            <person name="Elkins J."/>
        </authorList>
    </citation>
    <scope>NUCLEOTIDE SEQUENCE [LARGE SCALE GENOMIC DNA]</scope>
    <source>
        <strain evidence="1 2">B1D3A</strain>
    </source>
</reference>
<name>A0ABR6NG59_9SPHN</name>
<comment type="caution">
    <text evidence="1">The sequence shown here is derived from an EMBL/GenBank/DDBJ whole genome shotgun (WGS) entry which is preliminary data.</text>
</comment>
<accession>A0ABR6NG59</accession>
<evidence type="ECO:0000313" key="2">
    <source>
        <dbReference type="Proteomes" id="UP001138540"/>
    </source>
</evidence>
<organism evidence="1 2">
    <name type="scientific">Sphingobium lignivorans</name>
    <dbReference type="NCBI Taxonomy" id="2735886"/>
    <lineage>
        <taxon>Bacteria</taxon>
        <taxon>Pseudomonadati</taxon>
        <taxon>Pseudomonadota</taxon>
        <taxon>Alphaproteobacteria</taxon>
        <taxon>Sphingomonadales</taxon>
        <taxon>Sphingomonadaceae</taxon>
        <taxon>Sphingobium</taxon>
    </lineage>
</organism>
<dbReference type="EMBL" id="JACHKA010000001">
    <property type="protein sequence ID" value="MBB5986277.1"/>
    <property type="molecule type" value="Genomic_DNA"/>
</dbReference>
<keyword evidence="2" id="KW-1185">Reference proteome</keyword>
<proteinExistence type="predicted"/>
<protein>
    <submittedName>
        <fullName evidence="1">Uncharacterized protein</fullName>
    </submittedName>
</protein>